<dbReference type="Proteomes" id="UP000003688">
    <property type="component" value="Unassembled WGS sequence"/>
</dbReference>
<keyword evidence="1" id="KW-0732">Signal</keyword>
<name>B9XPB8_PEDPL</name>
<reference evidence="2 3" key="1">
    <citation type="journal article" date="2011" name="J. Bacteriol.">
        <title>Genome sequence of 'Pedosphaera parvula' Ellin514, an aerobic Verrucomicrobial isolate from pasture soil.</title>
        <authorList>
            <person name="Kant R."/>
            <person name="van Passel M.W."/>
            <person name="Sangwan P."/>
            <person name="Palva A."/>
            <person name="Lucas S."/>
            <person name="Copeland A."/>
            <person name="Lapidus A."/>
            <person name="Glavina Del Rio T."/>
            <person name="Dalin E."/>
            <person name="Tice H."/>
            <person name="Bruce D."/>
            <person name="Goodwin L."/>
            <person name="Pitluck S."/>
            <person name="Chertkov O."/>
            <person name="Larimer F.W."/>
            <person name="Land M.L."/>
            <person name="Hauser L."/>
            <person name="Brettin T.S."/>
            <person name="Detter J.C."/>
            <person name="Han S."/>
            <person name="de Vos W.M."/>
            <person name="Janssen P.H."/>
            <person name="Smidt H."/>
        </authorList>
    </citation>
    <scope>NUCLEOTIDE SEQUENCE [LARGE SCALE GENOMIC DNA]</scope>
    <source>
        <strain evidence="2 3">Ellin514</strain>
    </source>
</reference>
<accession>B9XPB8</accession>
<feature type="signal peptide" evidence="1">
    <location>
        <begin position="1"/>
        <end position="29"/>
    </location>
</feature>
<feature type="chain" id="PRO_5002895018" description="LamG domain protein jellyroll fold domain protein" evidence="1">
    <location>
        <begin position="30"/>
        <end position="274"/>
    </location>
</feature>
<proteinExistence type="predicted"/>
<organism evidence="2 3">
    <name type="scientific">Pedosphaera parvula (strain Ellin514)</name>
    <dbReference type="NCBI Taxonomy" id="320771"/>
    <lineage>
        <taxon>Bacteria</taxon>
        <taxon>Pseudomonadati</taxon>
        <taxon>Verrucomicrobiota</taxon>
        <taxon>Pedosphaerae</taxon>
        <taxon>Pedosphaerales</taxon>
        <taxon>Pedosphaeraceae</taxon>
        <taxon>Pedosphaera</taxon>
    </lineage>
</organism>
<dbReference type="AlphaFoldDB" id="B9XPB8"/>
<dbReference type="Pfam" id="PF13385">
    <property type="entry name" value="Laminin_G_3"/>
    <property type="match status" value="1"/>
</dbReference>
<comment type="caution">
    <text evidence="2">The sequence shown here is derived from an EMBL/GenBank/DDBJ whole genome shotgun (WGS) entry which is preliminary data.</text>
</comment>
<gene>
    <name evidence="2" type="ORF">Cflav_PD0986</name>
</gene>
<dbReference type="Gene3D" id="2.60.120.200">
    <property type="match status" value="1"/>
</dbReference>
<dbReference type="InterPro" id="IPR013320">
    <property type="entry name" value="ConA-like_dom_sf"/>
</dbReference>
<protein>
    <recommendedName>
        <fullName evidence="4">LamG domain protein jellyroll fold domain protein</fullName>
    </recommendedName>
</protein>
<keyword evidence="3" id="KW-1185">Reference proteome</keyword>
<dbReference type="OrthoDB" id="9857577at2"/>
<dbReference type="RefSeq" id="WP_007417654.1">
    <property type="nucleotide sequence ID" value="NZ_ABOX02000046.1"/>
</dbReference>
<evidence type="ECO:0000256" key="1">
    <source>
        <dbReference type="SAM" id="SignalP"/>
    </source>
</evidence>
<dbReference type="EMBL" id="ABOX02000046">
    <property type="protein sequence ID" value="EEF58258.1"/>
    <property type="molecule type" value="Genomic_DNA"/>
</dbReference>
<evidence type="ECO:0008006" key="4">
    <source>
        <dbReference type="Google" id="ProtNLM"/>
    </source>
</evidence>
<evidence type="ECO:0000313" key="2">
    <source>
        <dbReference type="EMBL" id="EEF58258.1"/>
    </source>
</evidence>
<dbReference type="STRING" id="320771.Cflav_PD0986"/>
<sequence length="274" mass="29758" precursor="true">MKNLTRYTQTLLRVLSVLLLCLAINPASAQPGPPPLPTVLGSPLTFWRFDDTNWLSTASFPPLVWTNLDCVPSWDGNALQVDSPNPAGINYKLIESNGRTNLTLESGTLCLWFKPNWTSTNLDGTGPGDFGRLIDVGLYTTNAAYGWWSLNLDPAGTYLSFSAQTNGAQATYLCAPIAWTADAWHLITLAYSSSNSALYLDGQLATNGPGVTYWPGPGVLTNGFYLGSDYTGWQQAHGQFENLKTWNYPLDATPSATTTPFTPPTFQTSFPTLG</sequence>
<dbReference type="SUPFAM" id="SSF49899">
    <property type="entry name" value="Concanavalin A-like lectins/glucanases"/>
    <property type="match status" value="1"/>
</dbReference>
<evidence type="ECO:0000313" key="3">
    <source>
        <dbReference type="Proteomes" id="UP000003688"/>
    </source>
</evidence>